<dbReference type="InterPro" id="IPR036388">
    <property type="entry name" value="WH-like_DNA-bd_sf"/>
</dbReference>
<keyword evidence="3" id="KW-0804">Transcription</keyword>
<dbReference type="PROSITE" id="PS50977">
    <property type="entry name" value="HTH_TETR_2"/>
    <property type="match status" value="1"/>
</dbReference>
<comment type="caution">
    <text evidence="7">The sequence shown here is derived from an EMBL/GenBank/DDBJ whole genome shotgun (WGS) entry which is preliminary data.</text>
</comment>
<protein>
    <submittedName>
        <fullName evidence="7">GntR family transcriptional regulator</fullName>
    </submittedName>
</protein>
<dbReference type="SUPFAM" id="SSF46689">
    <property type="entry name" value="Homeodomain-like"/>
    <property type="match status" value="1"/>
</dbReference>
<feature type="DNA-binding region" description="H-T-H motif" evidence="4">
    <location>
        <begin position="122"/>
        <end position="141"/>
    </location>
</feature>
<feature type="domain" description="HTH tetR-type" evidence="6">
    <location>
        <begin position="99"/>
        <end position="159"/>
    </location>
</feature>
<dbReference type="SUPFAM" id="SSF48498">
    <property type="entry name" value="Tetracyclin repressor-like, C-terminal domain"/>
    <property type="match status" value="1"/>
</dbReference>
<evidence type="ECO:0000256" key="2">
    <source>
        <dbReference type="ARBA" id="ARBA00023125"/>
    </source>
</evidence>
<dbReference type="InterPro" id="IPR004111">
    <property type="entry name" value="Repressor_TetR_C"/>
</dbReference>
<dbReference type="GO" id="GO:0003700">
    <property type="term" value="F:DNA-binding transcription factor activity"/>
    <property type="evidence" value="ECO:0007669"/>
    <property type="project" value="InterPro"/>
</dbReference>
<dbReference type="GO" id="GO:0003677">
    <property type="term" value="F:DNA binding"/>
    <property type="evidence" value="ECO:0007669"/>
    <property type="project" value="UniProtKB-UniRule"/>
</dbReference>
<dbReference type="AlphaFoldDB" id="A0A918YT24"/>
<evidence type="ECO:0000256" key="3">
    <source>
        <dbReference type="ARBA" id="ARBA00023163"/>
    </source>
</evidence>
<dbReference type="Gene3D" id="1.10.10.10">
    <property type="entry name" value="Winged helix-like DNA-binding domain superfamily/Winged helix DNA-binding domain"/>
    <property type="match status" value="1"/>
</dbReference>
<dbReference type="GO" id="GO:0045892">
    <property type="term" value="P:negative regulation of DNA-templated transcription"/>
    <property type="evidence" value="ECO:0007669"/>
    <property type="project" value="InterPro"/>
</dbReference>
<dbReference type="EMBL" id="BMVG01000036">
    <property type="protein sequence ID" value="GHE12774.1"/>
    <property type="molecule type" value="Genomic_DNA"/>
</dbReference>
<name>A0A918YT24_9ACTN</name>
<gene>
    <name evidence="7" type="ORF">GCM10010339_77500</name>
</gene>
<dbReference type="PANTHER" id="PTHR44846">
    <property type="entry name" value="MANNOSYL-D-GLYCERATE TRANSPORT/METABOLISM SYSTEM REPRESSOR MNGR-RELATED"/>
    <property type="match status" value="1"/>
</dbReference>
<organism evidence="7 8">
    <name type="scientific">Streptomyces alanosinicus</name>
    <dbReference type="NCBI Taxonomy" id="68171"/>
    <lineage>
        <taxon>Bacteria</taxon>
        <taxon>Bacillati</taxon>
        <taxon>Actinomycetota</taxon>
        <taxon>Actinomycetes</taxon>
        <taxon>Kitasatosporales</taxon>
        <taxon>Streptomycetaceae</taxon>
        <taxon>Streptomyces</taxon>
    </lineage>
</organism>
<reference evidence="7" key="2">
    <citation type="submission" date="2020-09" db="EMBL/GenBank/DDBJ databases">
        <authorList>
            <person name="Sun Q."/>
            <person name="Ohkuma M."/>
        </authorList>
    </citation>
    <scope>NUCLEOTIDE SEQUENCE</scope>
    <source>
        <strain evidence="7">JCM 4714</strain>
    </source>
</reference>
<dbReference type="InterPro" id="IPR001647">
    <property type="entry name" value="HTH_TetR"/>
</dbReference>
<proteinExistence type="predicted"/>
<sequence>MASQSGPPFRRIADEIARRIAEGTLAPGERVPSTRQIAREWGVALATATKALTVLRLEGLVEARPRVGTVVAAREPAPVAQQRAPARHRAASTALSDHELTRERIVRAATDLADVEGLGAVSMRSVAARLGVAAMSPYRYVNSKDDLVLLMADAAFGEETYPDEPPQGWRARLELAARTLWRIYRRHPWLAQVGSLTRPLMLPELMTHAEWALAALDGHGLDPETMLDLHVLLYSYIHGIAVHLEREAQAEAATGLSEDQWMDHQAPAFAALTTATRYPVFTRVTSTCKDGYDLDLDALFEFGLKPLLDGIALMIETPPSRRP</sequence>
<evidence type="ECO:0000313" key="7">
    <source>
        <dbReference type="EMBL" id="GHE12774.1"/>
    </source>
</evidence>
<dbReference type="SMART" id="SM00345">
    <property type="entry name" value="HTH_GNTR"/>
    <property type="match status" value="1"/>
</dbReference>
<accession>A0A918YT24</accession>
<dbReference type="CDD" id="cd07377">
    <property type="entry name" value="WHTH_GntR"/>
    <property type="match status" value="1"/>
</dbReference>
<dbReference type="SUPFAM" id="SSF46785">
    <property type="entry name" value="Winged helix' DNA-binding domain"/>
    <property type="match status" value="1"/>
</dbReference>
<dbReference type="Pfam" id="PF02909">
    <property type="entry name" value="TetR_C_1"/>
    <property type="match status" value="1"/>
</dbReference>
<dbReference type="Pfam" id="PF00440">
    <property type="entry name" value="TetR_N"/>
    <property type="match status" value="1"/>
</dbReference>
<feature type="domain" description="HTH gntR-type" evidence="5">
    <location>
        <begin position="6"/>
        <end position="74"/>
    </location>
</feature>
<dbReference type="InterPro" id="IPR000524">
    <property type="entry name" value="Tscrpt_reg_HTH_GntR"/>
</dbReference>
<keyword evidence="8" id="KW-1185">Reference proteome</keyword>
<keyword evidence="2 4" id="KW-0238">DNA-binding</keyword>
<evidence type="ECO:0000256" key="1">
    <source>
        <dbReference type="ARBA" id="ARBA00023015"/>
    </source>
</evidence>
<dbReference type="PANTHER" id="PTHR44846:SF17">
    <property type="entry name" value="GNTR-FAMILY TRANSCRIPTIONAL REGULATOR"/>
    <property type="match status" value="1"/>
</dbReference>
<dbReference type="InterPro" id="IPR036390">
    <property type="entry name" value="WH_DNA-bd_sf"/>
</dbReference>
<dbReference type="Pfam" id="PF00392">
    <property type="entry name" value="GntR"/>
    <property type="match status" value="1"/>
</dbReference>
<evidence type="ECO:0000313" key="8">
    <source>
        <dbReference type="Proteomes" id="UP000655443"/>
    </source>
</evidence>
<evidence type="ECO:0000259" key="5">
    <source>
        <dbReference type="PROSITE" id="PS50949"/>
    </source>
</evidence>
<dbReference type="Gene3D" id="1.10.10.60">
    <property type="entry name" value="Homeodomain-like"/>
    <property type="match status" value="1"/>
</dbReference>
<dbReference type="InterPro" id="IPR050679">
    <property type="entry name" value="Bact_HTH_transcr_reg"/>
</dbReference>
<dbReference type="Proteomes" id="UP000655443">
    <property type="component" value="Unassembled WGS sequence"/>
</dbReference>
<dbReference type="PROSITE" id="PS50949">
    <property type="entry name" value="HTH_GNTR"/>
    <property type="match status" value="1"/>
</dbReference>
<dbReference type="Gene3D" id="1.10.357.10">
    <property type="entry name" value="Tetracycline Repressor, domain 2"/>
    <property type="match status" value="1"/>
</dbReference>
<evidence type="ECO:0000256" key="4">
    <source>
        <dbReference type="PROSITE-ProRule" id="PRU00335"/>
    </source>
</evidence>
<keyword evidence="1" id="KW-0805">Transcription regulation</keyword>
<dbReference type="InterPro" id="IPR036271">
    <property type="entry name" value="Tet_transcr_reg_TetR-rel_C_sf"/>
</dbReference>
<dbReference type="RefSeq" id="WP_189958296.1">
    <property type="nucleotide sequence ID" value="NZ_BMVG01000036.1"/>
</dbReference>
<reference evidence="7" key="1">
    <citation type="journal article" date="2014" name="Int. J. Syst. Evol. Microbiol.">
        <title>Complete genome sequence of Corynebacterium casei LMG S-19264T (=DSM 44701T), isolated from a smear-ripened cheese.</title>
        <authorList>
            <consortium name="US DOE Joint Genome Institute (JGI-PGF)"/>
            <person name="Walter F."/>
            <person name="Albersmeier A."/>
            <person name="Kalinowski J."/>
            <person name="Ruckert C."/>
        </authorList>
    </citation>
    <scope>NUCLEOTIDE SEQUENCE</scope>
    <source>
        <strain evidence="7">JCM 4714</strain>
    </source>
</reference>
<evidence type="ECO:0000259" key="6">
    <source>
        <dbReference type="PROSITE" id="PS50977"/>
    </source>
</evidence>
<dbReference type="InterPro" id="IPR009057">
    <property type="entry name" value="Homeodomain-like_sf"/>
</dbReference>